<accession>X1N788</accession>
<gene>
    <name evidence="1" type="ORF">S06H3_26054</name>
</gene>
<reference evidence="1" key="1">
    <citation type="journal article" date="2014" name="Front. Microbiol.">
        <title>High frequency of phylogenetically diverse reductive dehalogenase-homologous genes in deep subseafloor sedimentary metagenomes.</title>
        <authorList>
            <person name="Kawai M."/>
            <person name="Futagami T."/>
            <person name="Toyoda A."/>
            <person name="Takaki Y."/>
            <person name="Nishi S."/>
            <person name="Hori S."/>
            <person name="Arai W."/>
            <person name="Tsubouchi T."/>
            <person name="Morono Y."/>
            <person name="Uchiyama I."/>
            <person name="Ito T."/>
            <person name="Fujiyama A."/>
            <person name="Inagaki F."/>
            <person name="Takami H."/>
        </authorList>
    </citation>
    <scope>NUCLEOTIDE SEQUENCE</scope>
    <source>
        <strain evidence="1">Expedition CK06-06</strain>
    </source>
</reference>
<dbReference type="AlphaFoldDB" id="X1N788"/>
<sequence length="30" mass="3419">MSMVHPTEYPPFLLSGTCKNDPKTCPFYLT</sequence>
<organism evidence="1">
    <name type="scientific">marine sediment metagenome</name>
    <dbReference type="NCBI Taxonomy" id="412755"/>
    <lineage>
        <taxon>unclassified sequences</taxon>
        <taxon>metagenomes</taxon>
        <taxon>ecological metagenomes</taxon>
    </lineage>
</organism>
<protein>
    <submittedName>
        <fullName evidence="1">Uncharacterized protein</fullName>
    </submittedName>
</protein>
<evidence type="ECO:0000313" key="1">
    <source>
        <dbReference type="EMBL" id="GAI26086.1"/>
    </source>
</evidence>
<comment type="caution">
    <text evidence="1">The sequence shown here is derived from an EMBL/GenBank/DDBJ whole genome shotgun (WGS) entry which is preliminary data.</text>
</comment>
<feature type="non-terminal residue" evidence="1">
    <location>
        <position position="30"/>
    </location>
</feature>
<name>X1N788_9ZZZZ</name>
<proteinExistence type="predicted"/>
<dbReference type="EMBL" id="BARV01015033">
    <property type="protein sequence ID" value="GAI26086.1"/>
    <property type="molecule type" value="Genomic_DNA"/>
</dbReference>